<sequence>MGTVEVQTGSVICISSHIITYGNAASEEITNQIKEEIETMWNEPLASIYFNHDTYKVQFKITAAYNPAMEPEEILANDNPLNNYFRIEEFAHGNISFVDGLGCNTGYFKLENLYKGSTTAAHEYGHTLGLEHPSDIDLRGKGVPGIMYPRGTLVDAAFQYDPAQPAGTKGGTMHPMFRKVTQNDIDLLQLHRLDLINNVAIVGDFSSVWHPDHRDIDIGFA</sequence>
<keyword evidence="2" id="KW-1185">Reference proteome</keyword>
<dbReference type="SUPFAM" id="SSF55486">
    <property type="entry name" value="Metalloproteases ('zincins'), catalytic domain"/>
    <property type="match status" value="1"/>
</dbReference>
<protein>
    <submittedName>
        <fullName evidence="1">Peptidase M10</fullName>
    </submittedName>
</protein>
<gene>
    <name evidence="1" type="ORF">U0035_08400</name>
</gene>
<evidence type="ECO:0000313" key="1">
    <source>
        <dbReference type="EMBL" id="WQD40162.1"/>
    </source>
</evidence>
<dbReference type="Proteomes" id="UP001325680">
    <property type="component" value="Chromosome"/>
</dbReference>
<reference evidence="1 2" key="1">
    <citation type="submission" date="2023-12" db="EMBL/GenBank/DDBJ databases">
        <title>Genome sequencing and assembly of bacterial species from a model synthetic community.</title>
        <authorList>
            <person name="Hogle S.L."/>
        </authorList>
    </citation>
    <scope>NUCLEOTIDE SEQUENCE [LARGE SCALE GENOMIC DNA]</scope>
    <source>
        <strain evidence="1 2">HAMBI_3031</strain>
    </source>
</reference>
<evidence type="ECO:0000313" key="2">
    <source>
        <dbReference type="Proteomes" id="UP001325680"/>
    </source>
</evidence>
<dbReference type="Gene3D" id="3.40.390.10">
    <property type="entry name" value="Collagenase (Catalytic Domain)"/>
    <property type="match status" value="1"/>
</dbReference>
<name>A0ABZ0WA57_9BACT</name>
<dbReference type="InterPro" id="IPR024079">
    <property type="entry name" value="MetalloPept_cat_dom_sf"/>
</dbReference>
<proteinExistence type="predicted"/>
<accession>A0ABZ0WA57</accession>
<dbReference type="EMBL" id="CP139960">
    <property type="protein sequence ID" value="WQD40162.1"/>
    <property type="molecule type" value="Genomic_DNA"/>
</dbReference>
<organism evidence="1 2">
    <name type="scientific">Niabella yanshanensis</name>
    <dbReference type="NCBI Taxonomy" id="577386"/>
    <lineage>
        <taxon>Bacteria</taxon>
        <taxon>Pseudomonadati</taxon>
        <taxon>Bacteroidota</taxon>
        <taxon>Chitinophagia</taxon>
        <taxon>Chitinophagales</taxon>
        <taxon>Chitinophagaceae</taxon>
        <taxon>Niabella</taxon>
    </lineage>
</organism>
<dbReference type="RefSeq" id="WP_114789546.1">
    <property type="nucleotide sequence ID" value="NZ_CP139960.1"/>
</dbReference>